<comment type="caution">
    <text evidence="2">The sequence shown here is derived from an EMBL/GenBank/DDBJ whole genome shotgun (WGS) entry which is preliminary data.</text>
</comment>
<evidence type="ECO:0000256" key="1">
    <source>
        <dbReference type="SAM" id="Phobius"/>
    </source>
</evidence>
<evidence type="ECO:0000313" key="3">
    <source>
        <dbReference type="Proteomes" id="UP000179279"/>
    </source>
</evidence>
<accession>A0A1G1WS01</accession>
<organism evidence="2 3">
    <name type="scientific">Candidatus Woykebacteria bacterium RIFCSPLOWO2_01_FULL_41_12</name>
    <dbReference type="NCBI Taxonomy" id="1802604"/>
    <lineage>
        <taxon>Bacteria</taxon>
        <taxon>Candidatus Woykeibacteriota</taxon>
    </lineage>
</organism>
<proteinExistence type="predicted"/>
<keyword evidence="1" id="KW-0472">Membrane</keyword>
<reference evidence="2 3" key="1">
    <citation type="journal article" date="2016" name="Nat. Commun.">
        <title>Thousands of microbial genomes shed light on interconnected biogeochemical processes in an aquifer system.</title>
        <authorList>
            <person name="Anantharaman K."/>
            <person name="Brown C.T."/>
            <person name="Hug L.A."/>
            <person name="Sharon I."/>
            <person name="Castelle C.J."/>
            <person name="Probst A.J."/>
            <person name="Thomas B.C."/>
            <person name="Singh A."/>
            <person name="Wilkins M.J."/>
            <person name="Karaoz U."/>
            <person name="Brodie E.L."/>
            <person name="Williams K.H."/>
            <person name="Hubbard S.S."/>
            <person name="Banfield J.F."/>
        </authorList>
    </citation>
    <scope>NUCLEOTIDE SEQUENCE [LARGE SCALE GENOMIC DNA]</scope>
</reference>
<keyword evidence="1" id="KW-1133">Transmembrane helix</keyword>
<feature type="transmembrane region" description="Helical" evidence="1">
    <location>
        <begin position="20"/>
        <end position="40"/>
    </location>
</feature>
<protein>
    <submittedName>
        <fullName evidence="2">Uncharacterized protein</fullName>
    </submittedName>
</protein>
<sequence>MDNLIPKFTKEGFVGPNDMILTIMYTVLVMALITVGFKLTKGLSFPIISKFRPSNLNVGDRKYRKKKKTWGKTL</sequence>
<dbReference type="Proteomes" id="UP000179279">
    <property type="component" value="Unassembled WGS sequence"/>
</dbReference>
<keyword evidence="1" id="KW-0812">Transmembrane</keyword>
<gene>
    <name evidence="2" type="ORF">A3A57_00300</name>
</gene>
<dbReference type="AlphaFoldDB" id="A0A1G1WS01"/>
<evidence type="ECO:0000313" key="2">
    <source>
        <dbReference type="EMBL" id="OGY30518.1"/>
    </source>
</evidence>
<name>A0A1G1WS01_9BACT</name>
<dbReference type="EMBL" id="MHDA01000052">
    <property type="protein sequence ID" value="OGY30518.1"/>
    <property type="molecule type" value="Genomic_DNA"/>
</dbReference>